<comment type="caution">
    <text evidence="2">The sequence shown here is derived from an EMBL/GenBank/DDBJ whole genome shotgun (WGS) entry which is preliminary data.</text>
</comment>
<protein>
    <submittedName>
        <fullName evidence="2">Uncharacterized protein</fullName>
    </submittedName>
</protein>
<keyword evidence="1" id="KW-0812">Transmembrane</keyword>
<dbReference type="Proteomes" id="UP000634136">
    <property type="component" value="Unassembled WGS sequence"/>
</dbReference>
<keyword evidence="1" id="KW-0472">Membrane</keyword>
<keyword evidence="3" id="KW-1185">Reference proteome</keyword>
<evidence type="ECO:0000313" key="3">
    <source>
        <dbReference type="Proteomes" id="UP000634136"/>
    </source>
</evidence>
<organism evidence="2 3">
    <name type="scientific">Senna tora</name>
    <dbReference type="NCBI Taxonomy" id="362788"/>
    <lineage>
        <taxon>Eukaryota</taxon>
        <taxon>Viridiplantae</taxon>
        <taxon>Streptophyta</taxon>
        <taxon>Embryophyta</taxon>
        <taxon>Tracheophyta</taxon>
        <taxon>Spermatophyta</taxon>
        <taxon>Magnoliopsida</taxon>
        <taxon>eudicotyledons</taxon>
        <taxon>Gunneridae</taxon>
        <taxon>Pentapetalae</taxon>
        <taxon>rosids</taxon>
        <taxon>fabids</taxon>
        <taxon>Fabales</taxon>
        <taxon>Fabaceae</taxon>
        <taxon>Caesalpinioideae</taxon>
        <taxon>Cassia clade</taxon>
        <taxon>Senna</taxon>
    </lineage>
</organism>
<accession>A0A834TT35</accession>
<reference evidence="2" key="1">
    <citation type="submission" date="2020-09" db="EMBL/GenBank/DDBJ databases">
        <title>Genome-Enabled Discovery of Anthraquinone Biosynthesis in Senna tora.</title>
        <authorList>
            <person name="Kang S.-H."/>
            <person name="Pandey R.P."/>
            <person name="Lee C.-M."/>
            <person name="Sim J.-S."/>
            <person name="Jeong J.-T."/>
            <person name="Choi B.-S."/>
            <person name="Jung M."/>
            <person name="Ginzburg D."/>
            <person name="Zhao K."/>
            <person name="Won S.Y."/>
            <person name="Oh T.-J."/>
            <person name="Yu Y."/>
            <person name="Kim N.-H."/>
            <person name="Lee O.R."/>
            <person name="Lee T.-H."/>
            <person name="Bashyal P."/>
            <person name="Kim T.-S."/>
            <person name="Lee W.-H."/>
            <person name="Kawkins C."/>
            <person name="Kim C.-K."/>
            <person name="Kim J.S."/>
            <person name="Ahn B.O."/>
            <person name="Rhee S.Y."/>
            <person name="Sohng J.K."/>
        </authorList>
    </citation>
    <scope>NUCLEOTIDE SEQUENCE</scope>
    <source>
        <tissue evidence="2">Leaf</tissue>
    </source>
</reference>
<gene>
    <name evidence="2" type="ORF">G2W53_018126</name>
</gene>
<sequence>MAATHSQLWAPSLIEGKEEYFATVLPLLRWLHHGQKEIQEGDFGVVGRPRGRFRGEGITGSPSACGHIATPFAAIAWTHDIPVKSNSMHEQVLAARFKSYLLGEHCTSYLTPSRYQLIVVSKIGLLSCHALTCLVLWVLLSHDTLAFFPAPCISSSLSYIESPSLMLGWVLIYTSQFYY</sequence>
<name>A0A834TT35_9FABA</name>
<dbReference type="AlphaFoldDB" id="A0A834TT35"/>
<keyword evidence="1" id="KW-1133">Transmembrane helix</keyword>
<feature type="transmembrane region" description="Helical" evidence="1">
    <location>
        <begin position="117"/>
        <end position="140"/>
    </location>
</feature>
<evidence type="ECO:0000313" key="2">
    <source>
        <dbReference type="EMBL" id="KAF7826962.1"/>
    </source>
</evidence>
<dbReference type="EMBL" id="JAAIUW010000006">
    <property type="protein sequence ID" value="KAF7826962.1"/>
    <property type="molecule type" value="Genomic_DNA"/>
</dbReference>
<evidence type="ECO:0000256" key="1">
    <source>
        <dbReference type="SAM" id="Phobius"/>
    </source>
</evidence>
<proteinExistence type="predicted"/>